<dbReference type="InterPro" id="IPR023016">
    <property type="entry name" value="HisA/PriA"/>
</dbReference>
<keyword evidence="6 9" id="KW-0028">Amino-acid biosynthesis</keyword>
<keyword evidence="12" id="KW-1185">Reference proteome</keyword>
<evidence type="ECO:0000313" key="12">
    <source>
        <dbReference type="Proteomes" id="UP000663088"/>
    </source>
</evidence>
<comment type="pathway">
    <text evidence="3 9">Amino-acid biosynthesis; L-histidine biosynthesis; L-histidine from 5-phospho-alpha-D-ribose 1-diphosphate: step 4/9.</text>
</comment>
<dbReference type="GO" id="GO:0016853">
    <property type="term" value="F:isomerase activity"/>
    <property type="evidence" value="ECO:0007669"/>
    <property type="project" value="UniProtKB-KW"/>
</dbReference>
<dbReference type="InterPro" id="IPR044524">
    <property type="entry name" value="Isoase_HisA-like"/>
</dbReference>
<evidence type="ECO:0000256" key="9">
    <source>
        <dbReference type="HAMAP-Rule" id="MF_01014"/>
    </source>
</evidence>
<evidence type="ECO:0000256" key="8">
    <source>
        <dbReference type="ARBA" id="ARBA00023235"/>
    </source>
</evidence>
<name>A0ABX7PXL0_9BACT</name>
<dbReference type="PANTHER" id="PTHR43090">
    <property type="entry name" value="1-(5-PHOSPHORIBOSYL)-5-[(5-PHOSPHORIBOSYLAMINO)METHYLIDENEAMINO] IMIDAZOLE-4-CARBOXAMIDE ISOMERASE"/>
    <property type="match status" value="1"/>
</dbReference>
<protein>
    <recommendedName>
        <fullName evidence="9">1-(5-phosphoribosyl)-5-[(5-phosphoribosylamino)methylideneamino] imidazole-4-carboxamide isomerase</fullName>
        <ecNumber evidence="9">5.3.1.16</ecNumber>
    </recommendedName>
    <alternativeName>
        <fullName evidence="9">Phosphoribosylformimino-5-aminoimidazole carboxamide ribotide isomerase</fullName>
    </alternativeName>
</protein>
<organism evidence="11 12">
    <name type="scientific">Candidatus Methylacidiphilum infernorum</name>
    <dbReference type="NCBI Taxonomy" id="511746"/>
    <lineage>
        <taxon>Bacteria</taxon>
        <taxon>Pseudomonadati</taxon>
        <taxon>Verrucomicrobiota</taxon>
        <taxon>Methylacidiphilae</taxon>
        <taxon>Methylacidiphilales</taxon>
        <taxon>Methylacidiphilaceae</taxon>
        <taxon>Methylacidiphilum (ex Ratnadevi et al. 2023)</taxon>
    </lineage>
</organism>
<comment type="subcellular location">
    <subcellularLocation>
        <location evidence="2 9">Cytoplasm</location>
    </subcellularLocation>
</comment>
<evidence type="ECO:0000256" key="5">
    <source>
        <dbReference type="ARBA" id="ARBA00022490"/>
    </source>
</evidence>
<comment type="similarity">
    <text evidence="4 9 10">Belongs to the HisA/HisF family.</text>
</comment>
<dbReference type="Proteomes" id="UP000663088">
    <property type="component" value="Chromosome"/>
</dbReference>
<dbReference type="CDD" id="cd04732">
    <property type="entry name" value="HisA"/>
    <property type="match status" value="1"/>
</dbReference>
<proteinExistence type="inferred from homology"/>
<dbReference type="EMBL" id="CP065956">
    <property type="protein sequence ID" value="QSR87398.1"/>
    <property type="molecule type" value="Genomic_DNA"/>
</dbReference>
<keyword evidence="7 9" id="KW-0368">Histidine biosynthesis</keyword>
<evidence type="ECO:0000256" key="7">
    <source>
        <dbReference type="ARBA" id="ARBA00023102"/>
    </source>
</evidence>
<feature type="active site" description="Proton donor" evidence="9">
    <location>
        <position position="138"/>
    </location>
</feature>
<gene>
    <name evidence="9" type="primary">hisA</name>
    <name evidence="11" type="ORF">EM20IM_03460</name>
</gene>
<keyword evidence="8 9" id="KW-0413">Isomerase</keyword>
<dbReference type="HAMAP" id="MF_01014">
    <property type="entry name" value="HisA"/>
    <property type="match status" value="1"/>
</dbReference>
<evidence type="ECO:0000256" key="3">
    <source>
        <dbReference type="ARBA" id="ARBA00005133"/>
    </source>
</evidence>
<accession>A0ABX7PXL0</accession>
<evidence type="ECO:0000313" key="11">
    <source>
        <dbReference type="EMBL" id="QSR87398.1"/>
    </source>
</evidence>
<dbReference type="Gene3D" id="3.20.20.70">
    <property type="entry name" value="Aldolase class I"/>
    <property type="match status" value="1"/>
</dbReference>
<dbReference type="InterPro" id="IPR006062">
    <property type="entry name" value="His_biosynth"/>
</dbReference>
<evidence type="ECO:0000256" key="1">
    <source>
        <dbReference type="ARBA" id="ARBA00000901"/>
    </source>
</evidence>
<sequence length="248" mass="27209">MFRKKGKIMKIYAAIDLFKGQVVRLRQGKLEEMTVYGSDPVKTALFWQSQGADGLHIVDLEGAFLGTSRHLDLLEKIAYAVTIPIQFGGGLRTVEQVLKALEGGAQRVVIGSKLVTDPGFLEELSEKIGPEKIVAALDTQNGEIQIEGWKKSSGYSLENFIKWVEQKGAGFLLYTNIQTDGTLKGADVRGTQKVVEMSRLPVFASGGIGCTKDVEELLKLKGLYGAILGRSLYEGKISLIEIKKNFKL</sequence>
<feature type="active site" description="Proton acceptor" evidence="9">
    <location>
        <position position="16"/>
    </location>
</feature>
<reference evidence="11 12" key="1">
    <citation type="submission" date="2020-12" db="EMBL/GenBank/DDBJ databases">
        <authorList>
            <person name="Awala S.I."/>
            <person name="Gwak J.-H."/>
            <person name="Kim S.-J."/>
            <person name="Rhee S.-K."/>
        </authorList>
    </citation>
    <scope>NUCLEOTIDE SEQUENCE [LARGE SCALE GENOMIC DNA]</scope>
    <source>
        <strain evidence="11 12">IT5</strain>
    </source>
</reference>
<dbReference type="InterPro" id="IPR013785">
    <property type="entry name" value="Aldolase_TIM"/>
</dbReference>
<evidence type="ECO:0000256" key="4">
    <source>
        <dbReference type="ARBA" id="ARBA00009667"/>
    </source>
</evidence>
<evidence type="ECO:0000256" key="6">
    <source>
        <dbReference type="ARBA" id="ARBA00022605"/>
    </source>
</evidence>
<keyword evidence="5 9" id="KW-0963">Cytoplasm</keyword>
<dbReference type="EC" id="5.3.1.16" evidence="9"/>
<evidence type="ECO:0000256" key="10">
    <source>
        <dbReference type="RuleBase" id="RU003657"/>
    </source>
</evidence>
<comment type="catalytic activity">
    <reaction evidence="1 9">
        <text>1-(5-phospho-beta-D-ribosyl)-5-[(5-phospho-beta-D-ribosylamino)methylideneamino]imidazole-4-carboxamide = 5-[(5-phospho-1-deoxy-D-ribulos-1-ylimino)methylamino]-1-(5-phospho-beta-D-ribosyl)imidazole-4-carboxamide</text>
        <dbReference type="Rhea" id="RHEA:15469"/>
        <dbReference type="ChEBI" id="CHEBI:58435"/>
        <dbReference type="ChEBI" id="CHEBI:58525"/>
        <dbReference type="EC" id="5.3.1.16"/>
    </reaction>
</comment>
<evidence type="ECO:0000256" key="2">
    <source>
        <dbReference type="ARBA" id="ARBA00004496"/>
    </source>
</evidence>
<dbReference type="InterPro" id="IPR011060">
    <property type="entry name" value="RibuloseP-bd_barrel"/>
</dbReference>
<dbReference type="SUPFAM" id="SSF51366">
    <property type="entry name" value="Ribulose-phoshate binding barrel"/>
    <property type="match status" value="1"/>
</dbReference>
<dbReference type="Pfam" id="PF00977">
    <property type="entry name" value="His_biosynth"/>
    <property type="match status" value="1"/>
</dbReference>
<dbReference type="PANTHER" id="PTHR43090:SF2">
    <property type="entry name" value="1-(5-PHOSPHORIBOSYL)-5-[(5-PHOSPHORIBOSYLAMINO)METHYLIDENEAMINO] IMIDAZOLE-4-CARBOXAMIDE ISOMERASE"/>
    <property type="match status" value="1"/>
</dbReference>